<name>A0A917XVJ8_9BACI</name>
<evidence type="ECO:0000313" key="2">
    <source>
        <dbReference type="EMBL" id="GGN53521.1"/>
    </source>
</evidence>
<dbReference type="EMBL" id="BMOS01000005">
    <property type="protein sequence ID" value="GGN53521.1"/>
    <property type="molecule type" value="Genomic_DNA"/>
</dbReference>
<comment type="caution">
    <text evidence="2">The sequence shown here is derived from an EMBL/GenBank/DDBJ whole genome shotgun (WGS) entry which is preliminary data.</text>
</comment>
<protein>
    <submittedName>
        <fullName evidence="2">Uncharacterized protein</fullName>
    </submittedName>
</protein>
<dbReference type="Proteomes" id="UP000624041">
    <property type="component" value="Unassembled WGS sequence"/>
</dbReference>
<reference evidence="2" key="2">
    <citation type="submission" date="2020-09" db="EMBL/GenBank/DDBJ databases">
        <authorList>
            <person name="Sun Q."/>
            <person name="Ohkuma M."/>
        </authorList>
    </citation>
    <scope>NUCLEOTIDE SEQUENCE</scope>
    <source>
        <strain evidence="2">JCM 17251</strain>
    </source>
</reference>
<dbReference type="RefSeq" id="WP_229782572.1">
    <property type="nucleotide sequence ID" value="NZ_BMOS01000005.1"/>
</dbReference>
<keyword evidence="1" id="KW-0812">Transmembrane</keyword>
<keyword evidence="1" id="KW-1133">Transmembrane helix</keyword>
<gene>
    <name evidence="2" type="ORF">GCM10007971_10050</name>
</gene>
<proteinExistence type="predicted"/>
<accession>A0A917XVJ8</accession>
<keyword evidence="3" id="KW-1185">Reference proteome</keyword>
<organism evidence="2 3">
    <name type="scientific">Oceanobacillus indicireducens</name>
    <dbReference type="NCBI Taxonomy" id="1004261"/>
    <lineage>
        <taxon>Bacteria</taxon>
        <taxon>Bacillati</taxon>
        <taxon>Bacillota</taxon>
        <taxon>Bacilli</taxon>
        <taxon>Bacillales</taxon>
        <taxon>Bacillaceae</taxon>
        <taxon>Oceanobacillus</taxon>
    </lineage>
</organism>
<dbReference type="AlphaFoldDB" id="A0A917XVJ8"/>
<reference evidence="2" key="1">
    <citation type="journal article" date="2014" name="Int. J. Syst. Evol. Microbiol.">
        <title>Complete genome sequence of Corynebacterium casei LMG S-19264T (=DSM 44701T), isolated from a smear-ripened cheese.</title>
        <authorList>
            <consortium name="US DOE Joint Genome Institute (JGI-PGF)"/>
            <person name="Walter F."/>
            <person name="Albersmeier A."/>
            <person name="Kalinowski J."/>
            <person name="Ruckert C."/>
        </authorList>
    </citation>
    <scope>NUCLEOTIDE SEQUENCE</scope>
    <source>
        <strain evidence="2">JCM 17251</strain>
    </source>
</reference>
<sequence length="67" mass="7828">MGALIPVIFTTWMTVSLINGSINSLWFYFIILIIGLLLLLEQWDQGRKSLKKKHEKELEKMQAHDLN</sequence>
<keyword evidence="1" id="KW-0472">Membrane</keyword>
<evidence type="ECO:0000313" key="3">
    <source>
        <dbReference type="Proteomes" id="UP000624041"/>
    </source>
</evidence>
<evidence type="ECO:0000256" key="1">
    <source>
        <dbReference type="SAM" id="Phobius"/>
    </source>
</evidence>
<feature type="transmembrane region" description="Helical" evidence="1">
    <location>
        <begin position="25"/>
        <end position="43"/>
    </location>
</feature>